<dbReference type="Gene3D" id="3.30.450.40">
    <property type="match status" value="1"/>
</dbReference>
<dbReference type="EMBL" id="CP071696">
    <property type="protein sequence ID" value="QTX05056.1"/>
    <property type="molecule type" value="Genomic_DNA"/>
</dbReference>
<evidence type="ECO:0000256" key="1">
    <source>
        <dbReference type="SAM" id="MobiDB-lite"/>
    </source>
</evidence>
<evidence type="ECO:0000313" key="4">
    <source>
        <dbReference type="Proteomes" id="UP000671914"/>
    </source>
</evidence>
<feature type="region of interest" description="Disordered" evidence="1">
    <location>
        <begin position="206"/>
        <end position="232"/>
    </location>
</feature>
<dbReference type="InterPro" id="IPR029016">
    <property type="entry name" value="GAF-like_dom_sf"/>
</dbReference>
<proteinExistence type="predicted"/>
<reference evidence="3" key="1">
    <citation type="submission" date="2021-03" db="EMBL/GenBank/DDBJ databases">
        <title>Agromyces archimandritus sp. nov., isolated from the cockroach Archimandrita tessellata.</title>
        <authorList>
            <person name="Guzman J."/>
            <person name="Ortuzar M."/>
            <person name="Poehlein A."/>
            <person name="Daniel R."/>
            <person name="Trujillo M."/>
            <person name="Vilcinskas A."/>
        </authorList>
    </citation>
    <scope>NUCLEOTIDE SEQUENCE</scope>
    <source>
        <strain evidence="3">G127AT</strain>
    </source>
</reference>
<sequence>MQIGAAMRADWLALPGRGGTRELVEASWHRAAAERLDPDTVVAPLLLDGPELADARRTHAIAPALPVIRRLLVQDAEAGSGVLVAVGDARGRLLWVEGDPVLRARAEAMMFVPGAGWTEHDVGTAAPGTALALGHGIQIHAEEHFARPVKAWSCTAVPVHDPESRELIGVLDVTGGDEVVAPHVLTLLEATVAAVERELLIGRLRERGSAPHRPRRAAGAGTAPASTAASAAAPAAPARLAVLGRDRARLSGPGGDAVLSARHSELLALLAWHRAGLGAERLARLAYGDDGSAPTLRAEMVRLRRVLAAVAADLGPLTRPYRLAAPLELDLAGVVELQRRGAHRAAIEAYGGGPLPASTAPGVEELREDVVGRLREALLESGSAELLLAWGETERGAGDAEIWRAALHALPPRSPKRAAAVARLERLDAELAMQRPAASTRNRMQPSAR</sequence>
<gene>
    <name evidence="3" type="ORF">G127AT_02095</name>
</gene>
<name>A0A975FPZ1_9MICO</name>
<dbReference type="Proteomes" id="UP000671914">
    <property type="component" value="Chromosome"/>
</dbReference>
<organism evidence="3 4">
    <name type="scientific">Agromyces archimandritae</name>
    <dbReference type="NCBI Taxonomy" id="2781962"/>
    <lineage>
        <taxon>Bacteria</taxon>
        <taxon>Bacillati</taxon>
        <taxon>Actinomycetota</taxon>
        <taxon>Actinomycetes</taxon>
        <taxon>Micrococcales</taxon>
        <taxon>Microbacteriaceae</taxon>
        <taxon>Agromyces</taxon>
    </lineage>
</organism>
<feature type="domain" description="GAF" evidence="2">
    <location>
        <begin position="101"/>
        <end position="198"/>
    </location>
</feature>
<accession>A0A975FPZ1</accession>
<evidence type="ECO:0000313" key="3">
    <source>
        <dbReference type="EMBL" id="QTX05056.1"/>
    </source>
</evidence>
<feature type="compositionally biased region" description="Low complexity" evidence="1">
    <location>
        <begin position="217"/>
        <end position="232"/>
    </location>
</feature>
<keyword evidence="4" id="KW-1185">Reference proteome</keyword>
<dbReference type="KEGG" id="aarc:G127AT_02095"/>
<dbReference type="Pfam" id="PF01590">
    <property type="entry name" value="GAF"/>
    <property type="match status" value="1"/>
</dbReference>
<protein>
    <submittedName>
        <fullName evidence="3">GAF domain-containing protein</fullName>
    </submittedName>
</protein>
<dbReference type="RefSeq" id="WP_210899296.1">
    <property type="nucleotide sequence ID" value="NZ_CP071696.1"/>
</dbReference>
<evidence type="ECO:0000259" key="2">
    <source>
        <dbReference type="Pfam" id="PF01590"/>
    </source>
</evidence>
<dbReference type="InterPro" id="IPR003018">
    <property type="entry name" value="GAF"/>
</dbReference>
<dbReference type="AlphaFoldDB" id="A0A975FPZ1"/>